<comment type="caution">
    <text evidence="1">The sequence shown here is derived from an EMBL/GenBank/DDBJ whole genome shotgun (WGS) entry which is preliminary data.</text>
</comment>
<organism evidence="1 2">
    <name type="scientific">Candidatus Woesebacteria bacterium GW2011_GWA1_39_12</name>
    <dbReference type="NCBI Taxonomy" id="1618549"/>
    <lineage>
        <taxon>Bacteria</taxon>
        <taxon>Candidatus Woeseibacteriota</taxon>
    </lineage>
</organism>
<proteinExistence type="predicted"/>
<evidence type="ECO:0000313" key="2">
    <source>
        <dbReference type="Proteomes" id="UP000034325"/>
    </source>
</evidence>
<sequence>MKRLLPIILLGVGILVVVGAFLFVKGKRQGESEEPEEEIALLDVALPERPVVSLTPTTDGHYLNLKIEKIVIDAKNLDYELLYKTKDGVLQGVPGSVDLEGEDSFEAELLLGSESSGKFRYDEGVEEGTIGLKFRNSEGKLLAKFVSEFHFQSSTDLLTSIDKVFNYELPEESEEFFVTMNTIGYLGETSTDIETGPYGIFSSSPKKVSGVVDLGFDNVYWWDGDKWQRLTENKASDIGIFFGATQ</sequence>
<accession>A0A0G0MAI0</accession>
<protein>
    <submittedName>
        <fullName evidence="1">Uncharacterized protein</fullName>
    </submittedName>
</protein>
<name>A0A0G0MAI0_9BACT</name>
<gene>
    <name evidence="1" type="ORF">UT23_C0013G0020</name>
</gene>
<reference evidence="1 2" key="1">
    <citation type="journal article" date="2015" name="Nature">
        <title>rRNA introns, odd ribosomes, and small enigmatic genomes across a large radiation of phyla.</title>
        <authorList>
            <person name="Brown C.T."/>
            <person name="Hug L.A."/>
            <person name="Thomas B.C."/>
            <person name="Sharon I."/>
            <person name="Castelle C.J."/>
            <person name="Singh A."/>
            <person name="Wilkins M.J."/>
            <person name="Williams K.H."/>
            <person name="Banfield J.F."/>
        </authorList>
    </citation>
    <scope>NUCLEOTIDE SEQUENCE [LARGE SCALE GENOMIC DNA]</scope>
</reference>
<evidence type="ECO:0000313" key="1">
    <source>
        <dbReference type="EMBL" id="KKQ97345.1"/>
    </source>
</evidence>
<dbReference type="AlphaFoldDB" id="A0A0G0MAI0"/>
<dbReference type="EMBL" id="LBWA01000013">
    <property type="protein sequence ID" value="KKQ97345.1"/>
    <property type="molecule type" value="Genomic_DNA"/>
</dbReference>
<dbReference type="Proteomes" id="UP000034325">
    <property type="component" value="Unassembled WGS sequence"/>
</dbReference>